<reference evidence="8" key="1">
    <citation type="journal article" date="2019" name="Int. J. Syst. Evol. Microbiol.">
        <title>The Global Catalogue of Microorganisms (GCM) 10K type strain sequencing project: providing services to taxonomists for standard genome sequencing and annotation.</title>
        <authorList>
            <consortium name="The Broad Institute Genomics Platform"/>
            <consortium name="The Broad Institute Genome Sequencing Center for Infectious Disease"/>
            <person name="Wu L."/>
            <person name="Ma J."/>
        </authorList>
    </citation>
    <scope>NUCLEOTIDE SEQUENCE [LARGE SCALE GENOMIC DNA]</scope>
    <source>
        <strain evidence="8">CGMCC 1.13718</strain>
    </source>
</reference>
<proteinExistence type="predicted"/>
<evidence type="ECO:0000256" key="2">
    <source>
        <dbReference type="ARBA" id="ARBA00022692"/>
    </source>
</evidence>
<organism evidence="7 8">
    <name type="scientific">Pseudofrancisella aestuarii</name>
    <dbReference type="NCBI Taxonomy" id="2670347"/>
    <lineage>
        <taxon>Bacteria</taxon>
        <taxon>Pseudomonadati</taxon>
        <taxon>Pseudomonadota</taxon>
        <taxon>Gammaproteobacteria</taxon>
        <taxon>Thiotrichales</taxon>
        <taxon>Francisellaceae</taxon>
        <taxon>Pseudofrancisella</taxon>
    </lineage>
</organism>
<evidence type="ECO:0000313" key="7">
    <source>
        <dbReference type="EMBL" id="MFC4893053.1"/>
    </source>
</evidence>
<gene>
    <name evidence="7" type="ORF">ACFPDQ_08330</name>
</gene>
<evidence type="ECO:0000256" key="5">
    <source>
        <dbReference type="SAM" id="Phobius"/>
    </source>
</evidence>
<name>A0ABV9TEI6_9GAMM</name>
<dbReference type="EMBL" id="JBHSJH010000003">
    <property type="protein sequence ID" value="MFC4893053.1"/>
    <property type="molecule type" value="Genomic_DNA"/>
</dbReference>
<evidence type="ECO:0000256" key="3">
    <source>
        <dbReference type="ARBA" id="ARBA00022989"/>
    </source>
</evidence>
<evidence type="ECO:0000256" key="1">
    <source>
        <dbReference type="ARBA" id="ARBA00022475"/>
    </source>
</evidence>
<keyword evidence="3 5" id="KW-1133">Transmembrane helix</keyword>
<feature type="transmembrane region" description="Helical" evidence="5">
    <location>
        <begin position="7"/>
        <end position="26"/>
    </location>
</feature>
<evidence type="ECO:0000256" key="4">
    <source>
        <dbReference type="ARBA" id="ARBA00023136"/>
    </source>
</evidence>
<comment type="caution">
    <text evidence="7">The sequence shown here is derived from an EMBL/GenBank/DDBJ whole genome shotgun (WGS) entry which is preliminary data.</text>
</comment>
<feature type="domain" description="Lipopolysaccharide assembly protein A" evidence="6">
    <location>
        <begin position="27"/>
        <end position="65"/>
    </location>
</feature>
<sequence length="80" mass="8998">MFNMITKLFWQLFFGATIIIIVILSILNTDKVDFDYIFGTVKDVPLIMLMTIAFVIGLVFGSFITKFIQITKTNGGAAKK</sequence>
<keyword evidence="2 5" id="KW-0812">Transmembrane</keyword>
<dbReference type="Pfam" id="PF06305">
    <property type="entry name" value="LapA_dom"/>
    <property type="match status" value="1"/>
</dbReference>
<protein>
    <submittedName>
        <fullName evidence="7">LapA family protein</fullName>
    </submittedName>
</protein>
<keyword evidence="1" id="KW-1003">Cell membrane</keyword>
<evidence type="ECO:0000259" key="6">
    <source>
        <dbReference type="Pfam" id="PF06305"/>
    </source>
</evidence>
<keyword evidence="4 5" id="KW-0472">Membrane</keyword>
<accession>A0ABV9TEI6</accession>
<dbReference type="InterPro" id="IPR010445">
    <property type="entry name" value="LapA_dom"/>
</dbReference>
<evidence type="ECO:0000313" key="8">
    <source>
        <dbReference type="Proteomes" id="UP001595926"/>
    </source>
</evidence>
<dbReference type="Proteomes" id="UP001595926">
    <property type="component" value="Unassembled WGS sequence"/>
</dbReference>
<feature type="transmembrane region" description="Helical" evidence="5">
    <location>
        <begin position="46"/>
        <end position="64"/>
    </location>
</feature>
<keyword evidence="8" id="KW-1185">Reference proteome</keyword>
<dbReference type="RefSeq" id="WP_119330959.1">
    <property type="nucleotide sequence ID" value="NZ_JBHSJH010000003.1"/>
</dbReference>